<dbReference type="EMBL" id="JAJFAZ020000007">
    <property type="protein sequence ID" value="KAI5318742.1"/>
    <property type="molecule type" value="Genomic_DNA"/>
</dbReference>
<protein>
    <recommendedName>
        <fullName evidence="1">CN hydrolase domain-containing protein</fullName>
    </recommendedName>
</protein>
<gene>
    <name evidence="2" type="ORF">L3X38_038450</name>
</gene>
<sequence>MNTDYHHHIQYQRRPKWSSSSASPPLLAMNPTLDHCASILWLLIANSLRVAAAQMTSINDLAANFATCSRLVKEAAAAGAKLICFPESFSFIGAKDGDSLKIAQPLDGPILQQYCSLARESGIWLSLVGLQEKGSDD</sequence>
<dbReference type="GO" id="GO:0016810">
    <property type="term" value="F:hydrolase activity, acting on carbon-nitrogen (but not peptide) bonds"/>
    <property type="evidence" value="ECO:0007669"/>
    <property type="project" value="UniProtKB-ARBA"/>
</dbReference>
<feature type="domain" description="CN hydrolase" evidence="1">
    <location>
        <begin position="48"/>
        <end position="137"/>
    </location>
</feature>
<dbReference type="Gene3D" id="3.60.110.10">
    <property type="entry name" value="Carbon-nitrogen hydrolase"/>
    <property type="match status" value="1"/>
</dbReference>
<accession>A0AAD4YQH7</accession>
<organism evidence="2 3">
    <name type="scientific">Prunus dulcis</name>
    <name type="common">Almond</name>
    <name type="synonym">Amygdalus dulcis</name>
    <dbReference type="NCBI Taxonomy" id="3755"/>
    <lineage>
        <taxon>Eukaryota</taxon>
        <taxon>Viridiplantae</taxon>
        <taxon>Streptophyta</taxon>
        <taxon>Embryophyta</taxon>
        <taxon>Tracheophyta</taxon>
        <taxon>Spermatophyta</taxon>
        <taxon>Magnoliopsida</taxon>
        <taxon>eudicotyledons</taxon>
        <taxon>Gunneridae</taxon>
        <taxon>Pentapetalae</taxon>
        <taxon>rosids</taxon>
        <taxon>fabids</taxon>
        <taxon>Rosales</taxon>
        <taxon>Rosaceae</taxon>
        <taxon>Amygdaloideae</taxon>
        <taxon>Amygdaleae</taxon>
        <taxon>Prunus</taxon>
    </lineage>
</organism>
<dbReference type="AlphaFoldDB" id="A0AAD4YQH7"/>
<reference evidence="2 3" key="1">
    <citation type="journal article" date="2022" name="G3 (Bethesda)">
        <title>Whole-genome sequence and methylome profiling of the almond [Prunus dulcis (Mill.) D.A. Webb] cultivar 'Nonpareil'.</title>
        <authorList>
            <person name="D'Amico-Willman K.M."/>
            <person name="Ouma W.Z."/>
            <person name="Meulia T."/>
            <person name="Sideli G.M."/>
            <person name="Gradziel T.M."/>
            <person name="Fresnedo-Ramirez J."/>
        </authorList>
    </citation>
    <scope>NUCLEOTIDE SEQUENCE [LARGE SCALE GENOMIC DNA]</scope>
    <source>
        <strain evidence="2">Clone GOH B32 T37-40</strain>
    </source>
</reference>
<dbReference type="PANTHER" id="PTHR23088:SF27">
    <property type="entry name" value="DEAMINATED GLUTATHIONE AMIDASE"/>
    <property type="match status" value="1"/>
</dbReference>
<dbReference type="SUPFAM" id="SSF56317">
    <property type="entry name" value="Carbon-nitrogen hydrolase"/>
    <property type="match status" value="1"/>
</dbReference>
<dbReference type="InterPro" id="IPR036526">
    <property type="entry name" value="C-N_Hydrolase_sf"/>
</dbReference>
<dbReference type="InterPro" id="IPR003010">
    <property type="entry name" value="C-N_Hydrolase"/>
</dbReference>
<evidence type="ECO:0000313" key="2">
    <source>
        <dbReference type="EMBL" id="KAI5318742.1"/>
    </source>
</evidence>
<dbReference type="Pfam" id="PF00795">
    <property type="entry name" value="CN_hydrolase"/>
    <property type="match status" value="1"/>
</dbReference>
<dbReference type="PANTHER" id="PTHR23088">
    <property type="entry name" value="NITRILASE-RELATED"/>
    <property type="match status" value="1"/>
</dbReference>
<comment type="caution">
    <text evidence="2">The sequence shown here is derived from an EMBL/GenBank/DDBJ whole genome shotgun (WGS) entry which is preliminary data.</text>
</comment>
<evidence type="ECO:0000313" key="3">
    <source>
        <dbReference type="Proteomes" id="UP001054821"/>
    </source>
</evidence>
<name>A0AAD4YQH7_PRUDU</name>
<dbReference type="Proteomes" id="UP001054821">
    <property type="component" value="Chromosome 7"/>
</dbReference>
<proteinExistence type="predicted"/>
<dbReference type="PROSITE" id="PS50263">
    <property type="entry name" value="CN_HYDROLASE"/>
    <property type="match status" value="1"/>
</dbReference>
<evidence type="ECO:0000259" key="1">
    <source>
        <dbReference type="PROSITE" id="PS50263"/>
    </source>
</evidence>
<keyword evidence="3" id="KW-1185">Reference proteome</keyword>